<dbReference type="InterPro" id="IPR014964">
    <property type="entry name" value="DUF1830"/>
</dbReference>
<protein>
    <submittedName>
        <fullName evidence="1">DUF1830 domain-containing protein</fullName>
    </submittedName>
</protein>
<dbReference type="AlphaFoldDB" id="A0A951PJA3"/>
<proteinExistence type="predicted"/>
<evidence type="ECO:0000313" key="1">
    <source>
        <dbReference type="EMBL" id="MBW4543992.1"/>
    </source>
</evidence>
<accession>A0A951PJA3</accession>
<sequence length="85" mass="9637">MTLSANSRPITTSSQLLYSYINTISSLQVIQIVNIPDWHFERVIFPGQRLLFYAPPNADLEVQTSYFGQAILVKKIPGVQLEVKQ</sequence>
<comment type="caution">
    <text evidence="1">The sequence shown here is derived from an EMBL/GenBank/DDBJ whole genome shotgun (WGS) entry which is preliminary data.</text>
</comment>
<dbReference type="Pfam" id="PF08865">
    <property type="entry name" value="DUF1830"/>
    <property type="match status" value="1"/>
</dbReference>
<name>A0A951PJA3_9CYAN</name>
<dbReference type="EMBL" id="JAHHIF010000006">
    <property type="protein sequence ID" value="MBW4543992.1"/>
    <property type="molecule type" value="Genomic_DNA"/>
</dbReference>
<organism evidence="1 2">
    <name type="scientific">Symplocastrum torsivum CPER-KK1</name>
    <dbReference type="NCBI Taxonomy" id="450513"/>
    <lineage>
        <taxon>Bacteria</taxon>
        <taxon>Bacillati</taxon>
        <taxon>Cyanobacteriota</taxon>
        <taxon>Cyanophyceae</taxon>
        <taxon>Oscillatoriophycideae</taxon>
        <taxon>Oscillatoriales</taxon>
        <taxon>Microcoleaceae</taxon>
        <taxon>Symplocastrum</taxon>
    </lineage>
</organism>
<reference evidence="1" key="1">
    <citation type="submission" date="2021-05" db="EMBL/GenBank/DDBJ databases">
        <authorList>
            <person name="Pietrasiak N."/>
            <person name="Ward R."/>
            <person name="Stajich J.E."/>
            <person name="Kurbessoian T."/>
        </authorList>
    </citation>
    <scope>NUCLEOTIDE SEQUENCE</scope>
    <source>
        <strain evidence="1">CPER-KK1</strain>
    </source>
</reference>
<dbReference type="Proteomes" id="UP000753908">
    <property type="component" value="Unassembled WGS sequence"/>
</dbReference>
<reference evidence="1" key="2">
    <citation type="journal article" date="2022" name="Microbiol. Resour. Announc.">
        <title>Metagenome Sequencing to Explore Phylogenomics of Terrestrial Cyanobacteria.</title>
        <authorList>
            <person name="Ward R.D."/>
            <person name="Stajich J.E."/>
            <person name="Johansen J.R."/>
            <person name="Huntemann M."/>
            <person name="Clum A."/>
            <person name="Foster B."/>
            <person name="Foster B."/>
            <person name="Roux S."/>
            <person name="Palaniappan K."/>
            <person name="Varghese N."/>
            <person name="Mukherjee S."/>
            <person name="Reddy T.B.K."/>
            <person name="Daum C."/>
            <person name="Copeland A."/>
            <person name="Chen I.A."/>
            <person name="Ivanova N.N."/>
            <person name="Kyrpides N.C."/>
            <person name="Shapiro N."/>
            <person name="Eloe-Fadrosh E.A."/>
            <person name="Pietrasiak N."/>
        </authorList>
    </citation>
    <scope>NUCLEOTIDE SEQUENCE</scope>
    <source>
        <strain evidence="1">CPER-KK1</strain>
    </source>
</reference>
<gene>
    <name evidence="1" type="ORF">KME25_06060</name>
</gene>
<evidence type="ECO:0000313" key="2">
    <source>
        <dbReference type="Proteomes" id="UP000753908"/>
    </source>
</evidence>